<accession>A0A975JGU0</accession>
<dbReference type="InterPro" id="IPR000847">
    <property type="entry name" value="LysR_HTH_N"/>
</dbReference>
<keyword evidence="4" id="KW-0804">Transcription</keyword>
<keyword evidence="2" id="KW-0805">Transcription regulation</keyword>
<dbReference type="AlphaFoldDB" id="A0A975JGU0"/>
<dbReference type="InterPro" id="IPR005119">
    <property type="entry name" value="LysR_subst-bd"/>
</dbReference>
<dbReference type="RefSeq" id="WP_212706463.1">
    <property type="nucleotide sequence ID" value="NZ_CP073583.1"/>
</dbReference>
<dbReference type="Gene3D" id="1.10.10.10">
    <property type="entry name" value="Winged helix-like DNA-binding domain superfamily/Winged helix DNA-binding domain"/>
    <property type="match status" value="1"/>
</dbReference>
<dbReference type="Pfam" id="PF03466">
    <property type="entry name" value="LysR_substrate"/>
    <property type="match status" value="1"/>
</dbReference>
<evidence type="ECO:0000256" key="3">
    <source>
        <dbReference type="ARBA" id="ARBA00023125"/>
    </source>
</evidence>
<dbReference type="Proteomes" id="UP000683291">
    <property type="component" value="Chromosome pJK7-1-2"/>
</dbReference>
<keyword evidence="3" id="KW-0238">DNA-binding</keyword>
<organism evidence="6 7">
    <name type="scientific">Sulfitobacter albidus</name>
    <dbReference type="NCBI Taxonomy" id="2829501"/>
    <lineage>
        <taxon>Bacteria</taxon>
        <taxon>Pseudomonadati</taxon>
        <taxon>Pseudomonadota</taxon>
        <taxon>Alphaproteobacteria</taxon>
        <taxon>Rhodobacterales</taxon>
        <taxon>Roseobacteraceae</taxon>
        <taxon>Sulfitobacter</taxon>
    </lineage>
</organism>
<reference evidence="6" key="1">
    <citation type="submission" date="2021-04" db="EMBL/GenBank/DDBJ databases">
        <title>Complete genome sequence for Sulfitobacter sp. strain JK7-1.</title>
        <authorList>
            <person name="Park S.-J."/>
        </authorList>
    </citation>
    <scope>NUCLEOTIDE SEQUENCE</scope>
    <source>
        <strain evidence="6">JK7-1</strain>
    </source>
</reference>
<dbReference type="PANTHER" id="PTHR30419:SF28">
    <property type="entry name" value="HTH-TYPE TRANSCRIPTIONAL REGULATOR BSDA"/>
    <property type="match status" value="1"/>
</dbReference>
<evidence type="ECO:0000313" key="6">
    <source>
        <dbReference type="EMBL" id="QUJ78271.1"/>
    </source>
</evidence>
<evidence type="ECO:0000256" key="1">
    <source>
        <dbReference type="ARBA" id="ARBA00009437"/>
    </source>
</evidence>
<dbReference type="InterPro" id="IPR036390">
    <property type="entry name" value="WH_DNA-bd_sf"/>
</dbReference>
<keyword evidence="7" id="KW-1185">Reference proteome</keyword>
<sequence length="309" mass="33485">MSNLTIKQLRYVEAAGRTGSIAAAALDLNISQSSITAAIDAMEAGLGFDLFTRVPAKGLMITPAGQQSLALISDFLGNFREFETELGAVGGTSTGIIRLACFAAAAASFLPQAIAEFQRIHPGIRFEMVEGNMDTVTEYLEDGRADLAFSYREVMREGQTFQPLIELPHFALVSEQSPLAGRHSVTLKELAARPMIRLNLPRSSAYYPDLFRKAGLEVETVHTSTSLEMVRTMVAADLGFTVLNAQPLASIDGRGGFRAVPISDILPARAFGVVTQSRVRQPRAVVDFQTHCNALRNAGHFERMAVRPA</sequence>
<evidence type="ECO:0000259" key="5">
    <source>
        <dbReference type="PROSITE" id="PS50931"/>
    </source>
</evidence>
<name>A0A975JGU0_9RHOB</name>
<protein>
    <submittedName>
        <fullName evidence="6">LysR family transcriptional regulator</fullName>
    </submittedName>
</protein>
<dbReference type="Gene3D" id="3.40.190.10">
    <property type="entry name" value="Periplasmic binding protein-like II"/>
    <property type="match status" value="2"/>
</dbReference>
<dbReference type="SUPFAM" id="SSF46785">
    <property type="entry name" value="Winged helix' DNA-binding domain"/>
    <property type="match status" value="1"/>
</dbReference>
<feature type="domain" description="HTH lysR-type" evidence="5">
    <location>
        <begin position="4"/>
        <end position="62"/>
    </location>
</feature>
<proteinExistence type="inferred from homology"/>
<dbReference type="PANTHER" id="PTHR30419">
    <property type="entry name" value="HTH-TYPE TRANSCRIPTIONAL REGULATOR YBHD"/>
    <property type="match status" value="1"/>
</dbReference>
<dbReference type="EMBL" id="CP073583">
    <property type="protein sequence ID" value="QUJ78271.1"/>
    <property type="molecule type" value="Genomic_DNA"/>
</dbReference>
<dbReference type="Pfam" id="PF00126">
    <property type="entry name" value="HTH_1"/>
    <property type="match status" value="1"/>
</dbReference>
<evidence type="ECO:0000256" key="2">
    <source>
        <dbReference type="ARBA" id="ARBA00023015"/>
    </source>
</evidence>
<comment type="similarity">
    <text evidence="1">Belongs to the LysR transcriptional regulatory family.</text>
</comment>
<evidence type="ECO:0000256" key="4">
    <source>
        <dbReference type="ARBA" id="ARBA00023163"/>
    </source>
</evidence>
<dbReference type="PRINTS" id="PR00039">
    <property type="entry name" value="HTHLYSR"/>
</dbReference>
<evidence type="ECO:0000313" key="7">
    <source>
        <dbReference type="Proteomes" id="UP000683291"/>
    </source>
</evidence>
<dbReference type="GO" id="GO:0003700">
    <property type="term" value="F:DNA-binding transcription factor activity"/>
    <property type="evidence" value="ECO:0007669"/>
    <property type="project" value="InterPro"/>
</dbReference>
<dbReference type="PROSITE" id="PS50931">
    <property type="entry name" value="HTH_LYSR"/>
    <property type="match status" value="1"/>
</dbReference>
<dbReference type="InterPro" id="IPR050950">
    <property type="entry name" value="HTH-type_LysR_regulators"/>
</dbReference>
<dbReference type="InterPro" id="IPR036388">
    <property type="entry name" value="WH-like_DNA-bd_sf"/>
</dbReference>
<dbReference type="GO" id="GO:0003677">
    <property type="term" value="F:DNA binding"/>
    <property type="evidence" value="ECO:0007669"/>
    <property type="project" value="UniProtKB-KW"/>
</dbReference>
<dbReference type="GO" id="GO:0005829">
    <property type="term" value="C:cytosol"/>
    <property type="evidence" value="ECO:0007669"/>
    <property type="project" value="TreeGrafter"/>
</dbReference>
<dbReference type="KEGG" id="sual:KDD17_18005"/>
<gene>
    <name evidence="6" type="ORF">KDD17_18005</name>
</gene>
<dbReference type="SUPFAM" id="SSF53850">
    <property type="entry name" value="Periplasmic binding protein-like II"/>
    <property type="match status" value="1"/>
</dbReference>